<dbReference type="InterPro" id="IPR036520">
    <property type="entry name" value="UPF0759_sf"/>
</dbReference>
<dbReference type="VEuPathDB" id="TriTrypDB:LDHU3_36.2830"/>
<dbReference type="SUPFAM" id="SSF117396">
    <property type="entry name" value="TM1631-like"/>
    <property type="match status" value="1"/>
</dbReference>
<dbReference type="PANTHER" id="PTHR30348:SF4">
    <property type="entry name" value="DUF72 DOMAIN-CONTAINING PROTEIN"/>
    <property type="match status" value="1"/>
</dbReference>
<dbReference type="VEuPathDB" id="TriTrypDB:LdCL_360027500"/>
<proteinExistence type="predicted"/>
<evidence type="ECO:0000313" key="3">
    <source>
        <dbReference type="Proteomes" id="UP000274082"/>
    </source>
</evidence>
<feature type="region of interest" description="Disordered" evidence="1">
    <location>
        <begin position="427"/>
        <end position="448"/>
    </location>
</feature>
<protein>
    <submittedName>
        <fullName evidence="2">Uncharacterized protein</fullName>
    </submittedName>
</protein>
<dbReference type="Pfam" id="PF01904">
    <property type="entry name" value="DUF72"/>
    <property type="match status" value="1"/>
</dbReference>
<evidence type="ECO:0000313" key="2">
    <source>
        <dbReference type="EMBL" id="AYU83565.1"/>
    </source>
</evidence>
<dbReference type="AlphaFoldDB" id="A0A3Q8IG26"/>
<accession>A0A3Q8IG26</accession>
<feature type="region of interest" description="Disordered" evidence="1">
    <location>
        <begin position="37"/>
        <end position="56"/>
    </location>
</feature>
<dbReference type="Gene3D" id="3.20.20.410">
    <property type="entry name" value="Protein of unknown function UPF0759"/>
    <property type="match status" value="1"/>
</dbReference>
<gene>
    <name evidence="2" type="ORF">LdCL_360027500</name>
</gene>
<keyword evidence="3" id="KW-1185">Reference proteome</keyword>
<name>A0A3Q8IG26_LEIDO</name>
<organism evidence="2 3">
    <name type="scientific">Leishmania donovani</name>
    <dbReference type="NCBI Taxonomy" id="5661"/>
    <lineage>
        <taxon>Eukaryota</taxon>
        <taxon>Discoba</taxon>
        <taxon>Euglenozoa</taxon>
        <taxon>Kinetoplastea</taxon>
        <taxon>Metakinetoplastina</taxon>
        <taxon>Trypanosomatida</taxon>
        <taxon>Trypanosomatidae</taxon>
        <taxon>Leishmaniinae</taxon>
        <taxon>Leishmania</taxon>
    </lineage>
</organism>
<dbReference type="OrthoDB" id="10267663at2759"/>
<sequence>MLGAQSAPSFLPASALSSSAPQCPPPQQLIERRPHDSLVQHSPYGPSRNTTYGWGNPFRPPMTATVPSHPCIHIGISSLNGVPTVGQSDRSMRSLLTQYRKKFNCLEHCYPYHKVGDEGTWKTWADMVRNSNAADGGRIHSLKTVSAPPLHTVEGAAAADVASAGATPLCPLTVNANRFLYTIKANNLLTHVKQLQMDDADVLAHVQVFFQERCPLLEPFLGPVLVQLPPSFGYSPENVQRLTRLHQLLSQEEVLLLETRSVSPKAFSSSGTSSTTAPSSSAPRRQRRLRVAVEFRSRSWYRDETFALLRSFRWALVVAHHHDDPTYSQVVDTGAGFLYVRLHGPLGRNVGDYGPLAMRLWAEKMVQYLRSERSPAEGSPTSALPDETTREVFIFLNNSDSNVGGTTSSVVDATCLAEQMRNLLQCKSSRPPPAETAAASPSPRVSADPQLVMARVEAKTPMAVPEDDCRASCAQHVQDEADTPPPKRQCTAQRSSGTREDEVVID</sequence>
<reference evidence="2 3" key="1">
    <citation type="journal article" date="2018" name="Sci. Rep.">
        <title>A complete Leishmania donovani reference genome identifies novel genetic variations associated with virulence.</title>
        <authorList>
            <person name="Lypaczewski P."/>
            <person name="Hoshizaki J."/>
            <person name="Zhang W.-W."/>
            <person name="McCall L.-I."/>
            <person name="Torcivia-Rodriguez J."/>
            <person name="Simonyan V."/>
            <person name="Kaur A."/>
            <person name="Dewar K."/>
            <person name="Matlashewski G."/>
        </authorList>
    </citation>
    <scope>NUCLEOTIDE SEQUENCE [LARGE SCALE GENOMIC DNA]</scope>
    <source>
        <strain evidence="2 3">LdCL</strain>
    </source>
</reference>
<dbReference type="Proteomes" id="UP000274082">
    <property type="component" value="Chromosome 36"/>
</dbReference>
<feature type="compositionally biased region" description="Basic and acidic residues" evidence="1">
    <location>
        <begin position="497"/>
        <end position="506"/>
    </location>
</feature>
<dbReference type="EMBL" id="CP029535">
    <property type="protein sequence ID" value="AYU83565.1"/>
    <property type="molecule type" value="Genomic_DNA"/>
</dbReference>
<dbReference type="InterPro" id="IPR002763">
    <property type="entry name" value="DUF72"/>
</dbReference>
<feature type="compositionally biased region" description="Low complexity" evidence="1">
    <location>
        <begin position="265"/>
        <end position="283"/>
    </location>
</feature>
<feature type="region of interest" description="Disordered" evidence="1">
    <location>
        <begin position="265"/>
        <end position="285"/>
    </location>
</feature>
<dbReference type="VEuPathDB" id="TriTrypDB:LdBPK_362180.1"/>
<dbReference type="PANTHER" id="PTHR30348">
    <property type="entry name" value="UNCHARACTERIZED PROTEIN YECE"/>
    <property type="match status" value="1"/>
</dbReference>
<evidence type="ECO:0000256" key="1">
    <source>
        <dbReference type="SAM" id="MobiDB-lite"/>
    </source>
</evidence>
<feature type="region of interest" description="Disordered" evidence="1">
    <location>
        <begin position="461"/>
        <end position="506"/>
    </location>
</feature>